<sequence length="407" mass="43409">MKSWLKNIGPGFLISAAFIGPGTVTVCTVAGVNFGYGLLWALLLSIIACISLQEMAARLGIISQKGLSESIREQIHHPALRIMAIMLILSAIVIGNAAYEAGNISGAVLGITAITKPLSIDFPGFSLNVWSVIIGGIAFLLLSINSYKLLERVFITLVMLMSISFLITAIITKPDFLGILKGIFIPATTSSGIFTVIGLVGTTVVPYNLFLHAALVSEKWKYASELTFARKELVAAIVLGGVVSMSIVICGAAPHLTNVSTGADLALGLKPLYGQFATWFMALGLFSAGITSAVTAPLAAAYVVKGCFGWTCGLKSAKFRTVWASILFIGVFVSTLKLKPVDIIKFAQIANGLLLPIVAIFLFWIVNRTSVMGKRKNTLWQNIWGVLIIGITIFLGAKTIYSVFSAI</sequence>
<feature type="transmembrane region" description="Helical" evidence="7">
    <location>
        <begin position="154"/>
        <end position="172"/>
    </location>
</feature>
<keyword evidence="5 7" id="KW-1133">Transmembrane helix</keyword>
<evidence type="ECO:0000256" key="3">
    <source>
        <dbReference type="ARBA" id="ARBA00022692"/>
    </source>
</evidence>
<dbReference type="Pfam" id="PF01566">
    <property type="entry name" value="Nramp"/>
    <property type="match status" value="1"/>
</dbReference>
<keyword evidence="2" id="KW-0813">Transport</keyword>
<dbReference type="InterPro" id="IPR001046">
    <property type="entry name" value="NRAMP_fam"/>
</dbReference>
<proteinExistence type="predicted"/>
<accession>A0ABS9EI89</accession>
<keyword evidence="6 7" id="KW-0472">Membrane</keyword>
<protein>
    <submittedName>
        <fullName evidence="8">Nramp family divalent metal transporter</fullName>
    </submittedName>
</protein>
<dbReference type="RefSeq" id="WP_236134718.1">
    <property type="nucleotide sequence ID" value="NZ_JAKGTH010000011.1"/>
</dbReference>
<feature type="transmembrane region" description="Helical" evidence="7">
    <location>
        <begin position="192"/>
        <end position="212"/>
    </location>
</feature>
<dbReference type="NCBIfam" id="NF037982">
    <property type="entry name" value="Nramp_1"/>
    <property type="match status" value="1"/>
</dbReference>
<comment type="caution">
    <text evidence="8">The sequence shown here is derived from an EMBL/GenBank/DDBJ whole genome shotgun (WGS) entry which is preliminary data.</text>
</comment>
<feature type="transmembrane region" description="Helical" evidence="7">
    <location>
        <begin position="38"/>
        <end position="57"/>
    </location>
</feature>
<dbReference type="Proteomes" id="UP001179363">
    <property type="component" value="Unassembled WGS sequence"/>
</dbReference>
<evidence type="ECO:0000256" key="2">
    <source>
        <dbReference type="ARBA" id="ARBA00022448"/>
    </source>
</evidence>
<feature type="transmembrane region" description="Helical" evidence="7">
    <location>
        <begin position="346"/>
        <end position="367"/>
    </location>
</feature>
<dbReference type="PRINTS" id="PR00447">
    <property type="entry name" value="NATRESASSCMP"/>
</dbReference>
<evidence type="ECO:0000313" key="8">
    <source>
        <dbReference type="EMBL" id="MCF4102575.1"/>
    </source>
</evidence>
<evidence type="ECO:0000313" key="9">
    <source>
        <dbReference type="Proteomes" id="UP001179363"/>
    </source>
</evidence>
<organism evidence="8 9">
    <name type="scientific">Gillisia lutea</name>
    <dbReference type="NCBI Taxonomy" id="2909668"/>
    <lineage>
        <taxon>Bacteria</taxon>
        <taxon>Pseudomonadati</taxon>
        <taxon>Bacteroidota</taxon>
        <taxon>Flavobacteriia</taxon>
        <taxon>Flavobacteriales</taxon>
        <taxon>Flavobacteriaceae</taxon>
        <taxon>Gillisia</taxon>
    </lineage>
</organism>
<evidence type="ECO:0000256" key="5">
    <source>
        <dbReference type="ARBA" id="ARBA00022989"/>
    </source>
</evidence>
<feature type="transmembrane region" description="Helical" evidence="7">
    <location>
        <begin position="233"/>
        <end position="256"/>
    </location>
</feature>
<feature type="transmembrane region" description="Helical" evidence="7">
    <location>
        <begin position="316"/>
        <end position="334"/>
    </location>
</feature>
<comment type="subcellular location">
    <subcellularLocation>
        <location evidence="1">Membrane</location>
        <topology evidence="1">Multi-pass membrane protein</topology>
    </subcellularLocation>
</comment>
<keyword evidence="9" id="KW-1185">Reference proteome</keyword>
<keyword evidence="4" id="KW-0769">Symport</keyword>
<gene>
    <name evidence="8" type="ORF">L1I30_12940</name>
</gene>
<evidence type="ECO:0000256" key="6">
    <source>
        <dbReference type="ARBA" id="ARBA00023136"/>
    </source>
</evidence>
<feature type="transmembrane region" description="Helical" evidence="7">
    <location>
        <begin position="12"/>
        <end position="32"/>
    </location>
</feature>
<keyword evidence="3 7" id="KW-0812">Transmembrane</keyword>
<evidence type="ECO:0000256" key="1">
    <source>
        <dbReference type="ARBA" id="ARBA00004141"/>
    </source>
</evidence>
<evidence type="ECO:0000256" key="4">
    <source>
        <dbReference type="ARBA" id="ARBA00022847"/>
    </source>
</evidence>
<dbReference type="EMBL" id="JAKGTH010000011">
    <property type="protein sequence ID" value="MCF4102575.1"/>
    <property type="molecule type" value="Genomic_DNA"/>
</dbReference>
<name>A0ABS9EI89_9FLAO</name>
<dbReference type="PANTHER" id="PTHR11706:SF33">
    <property type="entry name" value="NATURAL RESISTANCE-ASSOCIATED MACROPHAGE PROTEIN 2"/>
    <property type="match status" value="1"/>
</dbReference>
<evidence type="ECO:0000256" key="7">
    <source>
        <dbReference type="SAM" id="Phobius"/>
    </source>
</evidence>
<feature type="transmembrane region" description="Helical" evidence="7">
    <location>
        <begin position="276"/>
        <end position="304"/>
    </location>
</feature>
<feature type="transmembrane region" description="Helical" evidence="7">
    <location>
        <begin position="379"/>
        <end position="404"/>
    </location>
</feature>
<reference evidence="8" key="1">
    <citation type="submission" date="2022-01" db="EMBL/GenBank/DDBJ databases">
        <title>Gillisia lutea sp. nov., isolated from marine plastic residues from the Malvarosa beach (Valencia, Spain).</title>
        <authorList>
            <person name="Vidal-Verdu A."/>
            <person name="Molina-Menor E."/>
            <person name="Satari L."/>
            <person name="Pascual J."/>
            <person name="Pereto J."/>
            <person name="Porcar M."/>
        </authorList>
    </citation>
    <scope>NUCLEOTIDE SEQUENCE</scope>
    <source>
        <strain evidence="8">M10.2A</strain>
    </source>
</reference>
<dbReference type="PANTHER" id="PTHR11706">
    <property type="entry name" value="SOLUTE CARRIER PROTEIN FAMILY 11 MEMBER"/>
    <property type="match status" value="1"/>
</dbReference>
<feature type="transmembrane region" description="Helical" evidence="7">
    <location>
        <begin position="125"/>
        <end position="142"/>
    </location>
</feature>
<feature type="transmembrane region" description="Helical" evidence="7">
    <location>
        <begin position="78"/>
        <end position="99"/>
    </location>
</feature>